<dbReference type="GeneID" id="94834660"/>
<evidence type="ECO:0000256" key="3">
    <source>
        <dbReference type="ARBA" id="ARBA00022679"/>
    </source>
</evidence>
<name>A0A1J4KM91_9EUKA</name>
<dbReference type="SUPFAM" id="SSF56112">
    <property type="entry name" value="Protein kinase-like (PK-like)"/>
    <property type="match status" value="1"/>
</dbReference>
<feature type="domain" description="Protein kinase" evidence="9">
    <location>
        <begin position="1"/>
        <end position="202"/>
    </location>
</feature>
<dbReference type="InterPro" id="IPR011009">
    <property type="entry name" value="Kinase-like_dom_sf"/>
</dbReference>
<dbReference type="InterPro" id="IPR000719">
    <property type="entry name" value="Prot_kinase_dom"/>
</dbReference>
<dbReference type="GO" id="GO:0005524">
    <property type="term" value="F:ATP binding"/>
    <property type="evidence" value="ECO:0007669"/>
    <property type="project" value="UniProtKB-KW"/>
</dbReference>
<keyword evidence="11" id="KW-1185">Reference proteome</keyword>
<accession>A0A1J4KM91</accession>
<evidence type="ECO:0000256" key="7">
    <source>
        <dbReference type="ARBA" id="ARBA00047899"/>
    </source>
</evidence>
<dbReference type="Pfam" id="PF00069">
    <property type="entry name" value="Pkinase"/>
    <property type="match status" value="1"/>
</dbReference>
<proteinExistence type="inferred from homology"/>
<evidence type="ECO:0000256" key="5">
    <source>
        <dbReference type="ARBA" id="ARBA00022777"/>
    </source>
</evidence>
<dbReference type="PANTHER" id="PTHR48012:SF10">
    <property type="entry name" value="FI20177P1"/>
    <property type="match status" value="1"/>
</dbReference>
<protein>
    <submittedName>
        <fullName evidence="10">STE family protein kinase</fullName>
    </submittedName>
</protein>
<keyword evidence="6" id="KW-0067">ATP-binding</keyword>
<comment type="catalytic activity">
    <reaction evidence="7">
        <text>L-threonyl-[protein] + ATP = O-phospho-L-threonyl-[protein] + ADP + H(+)</text>
        <dbReference type="Rhea" id="RHEA:46608"/>
        <dbReference type="Rhea" id="RHEA-COMP:11060"/>
        <dbReference type="Rhea" id="RHEA-COMP:11605"/>
        <dbReference type="ChEBI" id="CHEBI:15378"/>
        <dbReference type="ChEBI" id="CHEBI:30013"/>
        <dbReference type="ChEBI" id="CHEBI:30616"/>
        <dbReference type="ChEBI" id="CHEBI:61977"/>
        <dbReference type="ChEBI" id="CHEBI:456216"/>
        <dbReference type="EC" id="2.7.11.1"/>
    </reaction>
</comment>
<dbReference type="InterPro" id="IPR050629">
    <property type="entry name" value="STE20/SPS1-PAK"/>
</dbReference>
<evidence type="ECO:0000256" key="8">
    <source>
        <dbReference type="ARBA" id="ARBA00048679"/>
    </source>
</evidence>
<evidence type="ECO:0000256" key="2">
    <source>
        <dbReference type="ARBA" id="ARBA00022527"/>
    </source>
</evidence>
<dbReference type="PANTHER" id="PTHR48012">
    <property type="entry name" value="STERILE20-LIKE KINASE, ISOFORM B-RELATED"/>
    <property type="match status" value="1"/>
</dbReference>
<dbReference type="GO" id="GO:0004674">
    <property type="term" value="F:protein serine/threonine kinase activity"/>
    <property type="evidence" value="ECO:0007669"/>
    <property type="project" value="UniProtKB-KW"/>
</dbReference>
<evidence type="ECO:0000256" key="4">
    <source>
        <dbReference type="ARBA" id="ARBA00022741"/>
    </source>
</evidence>
<evidence type="ECO:0000259" key="9">
    <source>
        <dbReference type="PROSITE" id="PS50011"/>
    </source>
</evidence>
<comment type="catalytic activity">
    <reaction evidence="8">
        <text>L-seryl-[protein] + ATP = O-phospho-L-seryl-[protein] + ADP + H(+)</text>
        <dbReference type="Rhea" id="RHEA:17989"/>
        <dbReference type="Rhea" id="RHEA-COMP:9863"/>
        <dbReference type="Rhea" id="RHEA-COMP:11604"/>
        <dbReference type="ChEBI" id="CHEBI:15378"/>
        <dbReference type="ChEBI" id="CHEBI:29999"/>
        <dbReference type="ChEBI" id="CHEBI:30616"/>
        <dbReference type="ChEBI" id="CHEBI:83421"/>
        <dbReference type="ChEBI" id="CHEBI:456216"/>
        <dbReference type="EC" id="2.7.11.1"/>
    </reaction>
</comment>
<keyword evidence="2" id="KW-0723">Serine/threonine-protein kinase</keyword>
<keyword evidence="5 10" id="KW-0418">Kinase</keyword>
<sequence>MKIFEIKHENLLECCSTFQDDTKTFFKLEYCDGGSLIDVMEILDRTLTEIEICAALKLALKGLACLNANGFIHHSLKTGNILVSSNGNVKVGDAHFLNYFDDNTPIDDRLCWYSPEKITSYNCPSEKEDSWAVGLIALYLYSGCLPWDDLPVSMKILKIPLLPPPKAPDSASQLFKDFVSRILVKNPDERPTIEEILNDPFLLQLSDESSQEIMRTLVSCCNQIDYYYYEEEEEAEMEEEEKEVE</sequence>
<evidence type="ECO:0000256" key="6">
    <source>
        <dbReference type="ARBA" id="ARBA00022840"/>
    </source>
</evidence>
<dbReference type="Gene3D" id="1.10.510.10">
    <property type="entry name" value="Transferase(Phosphotransferase) domain 1"/>
    <property type="match status" value="1"/>
</dbReference>
<evidence type="ECO:0000313" key="11">
    <source>
        <dbReference type="Proteomes" id="UP000179807"/>
    </source>
</evidence>
<dbReference type="GO" id="GO:0005737">
    <property type="term" value="C:cytoplasm"/>
    <property type="evidence" value="ECO:0007669"/>
    <property type="project" value="TreeGrafter"/>
</dbReference>
<dbReference type="AlphaFoldDB" id="A0A1J4KM91"/>
<gene>
    <name evidence="10" type="ORF">TRFO_18070</name>
</gene>
<comment type="similarity">
    <text evidence="1">Belongs to the protein kinase superfamily. STE Ser/Thr protein kinase family. STE20 subfamily.</text>
</comment>
<dbReference type="EMBL" id="MLAK01000568">
    <property type="protein sequence ID" value="OHT12258.1"/>
    <property type="molecule type" value="Genomic_DNA"/>
</dbReference>
<comment type="caution">
    <text evidence="10">The sequence shown here is derived from an EMBL/GenBank/DDBJ whole genome shotgun (WGS) entry which is preliminary data.</text>
</comment>
<evidence type="ECO:0000256" key="1">
    <source>
        <dbReference type="ARBA" id="ARBA00008874"/>
    </source>
</evidence>
<evidence type="ECO:0000313" key="10">
    <source>
        <dbReference type="EMBL" id="OHT12258.1"/>
    </source>
</evidence>
<organism evidence="10 11">
    <name type="scientific">Tritrichomonas foetus</name>
    <dbReference type="NCBI Taxonomy" id="1144522"/>
    <lineage>
        <taxon>Eukaryota</taxon>
        <taxon>Metamonada</taxon>
        <taxon>Parabasalia</taxon>
        <taxon>Tritrichomonadida</taxon>
        <taxon>Tritrichomonadidae</taxon>
        <taxon>Tritrichomonas</taxon>
    </lineage>
</organism>
<keyword evidence="4" id="KW-0547">Nucleotide-binding</keyword>
<dbReference type="RefSeq" id="XP_068365394.1">
    <property type="nucleotide sequence ID" value="XM_068499956.1"/>
</dbReference>
<keyword evidence="3" id="KW-0808">Transferase</keyword>
<dbReference type="Proteomes" id="UP000179807">
    <property type="component" value="Unassembled WGS sequence"/>
</dbReference>
<dbReference type="VEuPathDB" id="TrichDB:TRFO_18070"/>
<dbReference type="PROSITE" id="PS50011">
    <property type="entry name" value="PROTEIN_KINASE_DOM"/>
    <property type="match status" value="1"/>
</dbReference>
<reference evidence="10" key="1">
    <citation type="submission" date="2016-10" db="EMBL/GenBank/DDBJ databases">
        <authorList>
            <person name="Benchimol M."/>
            <person name="Almeida L.G."/>
            <person name="Vasconcelos A.T."/>
            <person name="Perreira-Neves A."/>
            <person name="Rosa I.A."/>
            <person name="Tasca T."/>
            <person name="Bogo M.R."/>
            <person name="de Souza W."/>
        </authorList>
    </citation>
    <scope>NUCLEOTIDE SEQUENCE [LARGE SCALE GENOMIC DNA]</scope>
    <source>
        <strain evidence="10">K</strain>
    </source>
</reference>